<evidence type="ECO:0000313" key="1">
    <source>
        <dbReference type="Proteomes" id="UP000887581"/>
    </source>
</evidence>
<dbReference type="GO" id="GO:0016491">
    <property type="term" value="F:oxidoreductase activity"/>
    <property type="evidence" value="ECO:0007669"/>
    <property type="project" value="TreeGrafter"/>
</dbReference>
<dbReference type="PANTHER" id="PTHR43313">
    <property type="entry name" value="SHORT-CHAIN DEHYDROGENASE/REDUCTASE FAMILY 9C"/>
    <property type="match status" value="1"/>
</dbReference>
<dbReference type="AlphaFoldDB" id="A0A915Q4G8"/>
<dbReference type="InterPro" id="IPR036291">
    <property type="entry name" value="NAD(P)-bd_dom_sf"/>
</dbReference>
<dbReference type="Proteomes" id="UP000887581">
    <property type="component" value="Unplaced"/>
</dbReference>
<dbReference type="Gene3D" id="3.40.50.720">
    <property type="entry name" value="NAD(P)-binding Rossmann-like Domain"/>
    <property type="match status" value="1"/>
</dbReference>
<name>A0A915Q4G8_9BILA</name>
<accession>A0A915Q4G8</accession>
<organism evidence="1 2">
    <name type="scientific">Setaria digitata</name>
    <dbReference type="NCBI Taxonomy" id="48799"/>
    <lineage>
        <taxon>Eukaryota</taxon>
        <taxon>Metazoa</taxon>
        <taxon>Ecdysozoa</taxon>
        <taxon>Nematoda</taxon>
        <taxon>Chromadorea</taxon>
        <taxon>Rhabditida</taxon>
        <taxon>Spirurina</taxon>
        <taxon>Spiruromorpha</taxon>
        <taxon>Filarioidea</taxon>
        <taxon>Setariidae</taxon>
        <taxon>Setaria</taxon>
    </lineage>
</organism>
<dbReference type="SUPFAM" id="SSF51735">
    <property type="entry name" value="NAD(P)-binding Rossmann-fold domains"/>
    <property type="match status" value="1"/>
</dbReference>
<keyword evidence="1" id="KW-1185">Reference proteome</keyword>
<evidence type="ECO:0000313" key="2">
    <source>
        <dbReference type="WBParaSite" id="sdigi.contig941.g10029.t1"/>
    </source>
</evidence>
<dbReference type="GO" id="GO:0008202">
    <property type="term" value="P:steroid metabolic process"/>
    <property type="evidence" value="ECO:0007669"/>
    <property type="project" value="TreeGrafter"/>
</dbReference>
<dbReference type="InterPro" id="IPR002347">
    <property type="entry name" value="SDR_fam"/>
</dbReference>
<dbReference type="WBParaSite" id="sdigi.contig941.g10029.t1">
    <property type="protein sequence ID" value="sdigi.contig941.g10029.t1"/>
    <property type="gene ID" value="sdigi.contig941.g10029"/>
</dbReference>
<protein>
    <submittedName>
        <fullName evidence="2">Uncharacterized protein</fullName>
    </submittedName>
</protein>
<dbReference type="Pfam" id="PF00106">
    <property type="entry name" value="adh_short"/>
    <property type="match status" value="1"/>
</dbReference>
<proteinExistence type="predicted"/>
<reference evidence="2" key="1">
    <citation type="submission" date="2022-11" db="UniProtKB">
        <authorList>
            <consortium name="WormBaseParasite"/>
        </authorList>
    </citation>
    <scope>IDENTIFICATION</scope>
</reference>
<sequence>MFVVAIVFATLSLLYAVFDFFGRKSTIKEIRRKAVIWQRFGEAMPSEWINSFCRMSPRSCSSINRGRLYAFQMDVTDDDSVRQSRRLVDAVLKEKNLVLHALINNAGKRGNIFYDDFLRLEDYKEVWDVNMLGVIRVTHAFRDLIKKSRGRIVICNTGILLFALPTYGPYASSKYALHGYTDVIRHELQPYGVEVIELVPGSFETGMQNMEDVFSMIDVVWHRASQELRDEVGVNYDEKAKAFYKHLRSKVLEKDTTWVIDAYYEAIVARRPKLLYRIGWDVIIQ</sequence>
<dbReference type="PANTHER" id="PTHR43313:SF1">
    <property type="entry name" value="3BETA-HYDROXYSTEROID DEHYDROGENASE DHS-16"/>
    <property type="match status" value="1"/>
</dbReference>